<feature type="domain" description="Histone deacetylase" evidence="1">
    <location>
        <begin position="2"/>
        <end position="80"/>
    </location>
</feature>
<keyword evidence="3" id="KW-1185">Reference proteome</keyword>
<name>A0ABU7DX37_9TELE</name>
<dbReference type="InterPro" id="IPR023801">
    <property type="entry name" value="His_deacetylse_dom"/>
</dbReference>
<reference evidence="2 3" key="1">
    <citation type="submission" date="2021-06" db="EMBL/GenBank/DDBJ databases">
        <authorList>
            <person name="Palmer J.M."/>
        </authorList>
    </citation>
    <scope>NUCLEOTIDE SEQUENCE [LARGE SCALE GENOMIC DNA]</scope>
    <source>
        <strain evidence="2 3">CL_MEX2019</strain>
        <tissue evidence="2">Muscle</tissue>
    </source>
</reference>
<dbReference type="PANTHER" id="PTHR10625">
    <property type="entry name" value="HISTONE DEACETYLASE HDAC1-RELATED"/>
    <property type="match status" value="1"/>
</dbReference>
<dbReference type="InterPro" id="IPR023696">
    <property type="entry name" value="Ureohydrolase_dom_sf"/>
</dbReference>
<feature type="non-terminal residue" evidence="2">
    <location>
        <position position="1"/>
    </location>
</feature>
<dbReference type="Pfam" id="PF00850">
    <property type="entry name" value="Hist_deacetyl"/>
    <property type="match status" value="1"/>
</dbReference>
<evidence type="ECO:0000313" key="3">
    <source>
        <dbReference type="Proteomes" id="UP001352852"/>
    </source>
</evidence>
<proteinExistence type="predicted"/>
<organism evidence="2 3">
    <name type="scientific">Characodon lateralis</name>
    <dbReference type="NCBI Taxonomy" id="208331"/>
    <lineage>
        <taxon>Eukaryota</taxon>
        <taxon>Metazoa</taxon>
        <taxon>Chordata</taxon>
        <taxon>Craniata</taxon>
        <taxon>Vertebrata</taxon>
        <taxon>Euteleostomi</taxon>
        <taxon>Actinopterygii</taxon>
        <taxon>Neopterygii</taxon>
        <taxon>Teleostei</taxon>
        <taxon>Neoteleostei</taxon>
        <taxon>Acanthomorphata</taxon>
        <taxon>Ovalentaria</taxon>
        <taxon>Atherinomorphae</taxon>
        <taxon>Cyprinodontiformes</taxon>
        <taxon>Goodeidae</taxon>
        <taxon>Characodon</taxon>
    </lineage>
</organism>
<accession>A0ABU7DX37</accession>
<comment type="caution">
    <text evidence="2">The sequence shown here is derived from an EMBL/GenBank/DDBJ whole genome shotgun (WGS) entry which is preliminary data.</text>
</comment>
<dbReference type="EMBL" id="JAHUTJ010037451">
    <property type="protein sequence ID" value="MED6279061.1"/>
    <property type="molecule type" value="Genomic_DNA"/>
</dbReference>
<sequence>SVVMPIAQEFSPDVVLVSAGFDAADGNPAPLGGYKVSAKCFGFLTRQLMSLAGGRLILALEGGHDLTAICDASEACVSALLGIQDAFPEDVLLQKPNANAVHSLQTVIEIQSQYWQNVKAYSRSVGLSYVAAQSKDCEETDAVNALASLSVGVMSNKRLLDDPMEHDCDSM</sequence>
<dbReference type="PANTHER" id="PTHR10625:SF42">
    <property type="entry name" value="HISTONE DEACETYLASE 7"/>
    <property type="match status" value="1"/>
</dbReference>
<dbReference type="Proteomes" id="UP001352852">
    <property type="component" value="Unassembled WGS sequence"/>
</dbReference>
<evidence type="ECO:0000313" key="2">
    <source>
        <dbReference type="EMBL" id="MED6279061.1"/>
    </source>
</evidence>
<dbReference type="Gene3D" id="3.40.800.20">
    <property type="entry name" value="Histone deacetylase domain"/>
    <property type="match status" value="1"/>
</dbReference>
<gene>
    <name evidence="2" type="primary">HDAC4_4</name>
    <name evidence="2" type="ORF">CHARACLAT_030625</name>
</gene>
<protein>
    <submittedName>
        <fullName evidence="2">Histone deacetylase 4</fullName>
    </submittedName>
</protein>
<evidence type="ECO:0000259" key="1">
    <source>
        <dbReference type="Pfam" id="PF00850"/>
    </source>
</evidence>
<dbReference type="InterPro" id="IPR037138">
    <property type="entry name" value="His_deacetylse_dom_sf"/>
</dbReference>
<dbReference type="SUPFAM" id="SSF52768">
    <property type="entry name" value="Arginase/deacetylase"/>
    <property type="match status" value="1"/>
</dbReference>